<dbReference type="Proteomes" id="UP000215559">
    <property type="component" value="Unassembled WGS sequence"/>
</dbReference>
<sequence length="111" mass="12526">MGFEYRILSPLALRLGAIHRITWRDITSIEKLVASSPRLTRTDYGDGTFSEFAGEAQQHPGKSETINTTTHSTEFSYGIGYSPIDNLQIDIMGFQKLTDFTNWALSVTFKF</sequence>
<comment type="caution">
    <text evidence="1">The sequence shown here is derived from an EMBL/GenBank/DDBJ whole genome shotgun (WGS) entry which is preliminary data.</text>
</comment>
<reference evidence="1 2" key="1">
    <citation type="submission" date="2017-07" db="EMBL/GenBank/DDBJ databases">
        <title>Recovery of genomes from metagenomes via a dereplication, aggregation, and scoring strategy.</title>
        <authorList>
            <person name="Sieber C.M."/>
            <person name="Probst A.J."/>
            <person name="Sharrar A."/>
            <person name="Thomas B.C."/>
            <person name="Hess M."/>
            <person name="Tringe S.G."/>
            <person name="Banfield J.F."/>
        </authorList>
    </citation>
    <scope>NUCLEOTIDE SEQUENCE [LARGE SCALE GENOMIC DNA]</scope>
    <source>
        <strain evidence="1">JGI_Cruoil_03_51_56</strain>
    </source>
</reference>
<dbReference type="EMBL" id="NOZP01000176">
    <property type="protein sequence ID" value="OYD14168.1"/>
    <property type="molecule type" value="Genomic_DNA"/>
</dbReference>
<organism evidence="1 2">
    <name type="scientific">candidate division WOR-3 bacterium JGI_Cruoil_03_51_56</name>
    <dbReference type="NCBI Taxonomy" id="1973747"/>
    <lineage>
        <taxon>Bacteria</taxon>
        <taxon>Bacteria division WOR-3</taxon>
    </lineage>
</organism>
<name>A0A235BPC6_UNCW3</name>
<evidence type="ECO:0000313" key="1">
    <source>
        <dbReference type="EMBL" id="OYD14168.1"/>
    </source>
</evidence>
<dbReference type="AlphaFoldDB" id="A0A235BPC6"/>
<protein>
    <submittedName>
        <fullName evidence="1">Uncharacterized protein</fullName>
    </submittedName>
</protein>
<proteinExistence type="predicted"/>
<accession>A0A235BPC6</accession>
<gene>
    <name evidence="1" type="ORF">CH330_09160</name>
</gene>
<evidence type="ECO:0000313" key="2">
    <source>
        <dbReference type="Proteomes" id="UP000215559"/>
    </source>
</evidence>